<protein>
    <recommendedName>
        <fullName evidence="4">FTP domain-containing protein</fullName>
    </recommendedName>
</protein>
<dbReference type="RefSeq" id="WP_191866313.1">
    <property type="nucleotide sequence ID" value="NZ_BMZC01000007.1"/>
</dbReference>
<evidence type="ECO:0000256" key="1">
    <source>
        <dbReference type="SAM" id="SignalP"/>
    </source>
</evidence>
<accession>A0A8H9M504</accession>
<keyword evidence="1" id="KW-0732">Signal</keyword>
<dbReference type="AlphaFoldDB" id="A0A8H9M504"/>
<feature type="chain" id="PRO_5034271598" description="FTP domain-containing protein" evidence="1">
    <location>
        <begin position="29"/>
        <end position="161"/>
    </location>
</feature>
<sequence length="161" mass="17960">MKTQSLFQGKTTLISALSIILISVPSYAKNTPGLAMDEHDTIHWQPVSEEKLATLRGGFVLGNGVVVDLNFQKHLFQNGELTSHTYFQTPQDFAQLGKDELSLNSVLPNSTFNTVLQNTLDNQTLSAITNIDITIKNIEHAKQAFAQDQLYNTYFNARAHH</sequence>
<evidence type="ECO:0000313" key="2">
    <source>
        <dbReference type="EMBL" id="GGZ67634.1"/>
    </source>
</evidence>
<reference evidence="2" key="1">
    <citation type="journal article" date="2014" name="Int. J. Syst. Evol. Microbiol.">
        <title>Complete genome sequence of Corynebacterium casei LMG S-19264T (=DSM 44701T), isolated from a smear-ripened cheese.</title>
        <authorList>
            <consortium name="US DOE Joint Genome Institute (JGI-PGF)"/>
            <person name="Walter F."/>
            <person name="Albersmeier A."/>
            <person name="Kalinowski J."/>
            <person name="Ruckert C."/>
        </authorList>
    </citation>
    <scope>NUCLEOTIDE SEQUENCE</scope>
    <source>
        <strain evidence="2">KCTC 32337</strain>
    </source>
</reference>
<comment type="caution">
    <text evidence="2">The sequence shown here is derived from an EMBL/GenBank/DDBJ whole genome shotgun (WGS) entry which is preliminary data.</text>
</comment>
<name>A0A8H9M504_9ALTE</name>
<gene>
    <name evidence="2" type="ORF">GCM10011274_27770</name>
</gene>
<dbReference type="Proteomes" id="UP000622604">
    <property type="component" value="Unassembled WGS sequence"/>
</dbReference>
<dbReference type="EMBL" id="BMZC01000007">
    <property type="protein sequence ID" value="GGZ67634.1"/>
    <property type="molecule type" value="Genomic_DNA"/>
</dbReference>
<organism evidence="2 3">
    <name type="scientific">Paraglaciecola chathamensis</name>
    <dbReference type="NCBI Taxonomy" id="368405"/>
    <lineage>
        <taxon>Bacteria</taxon>
        <taxon>Pseudomonadati</taxon>
        <taxon>Pseudomonadota</taxon>
        <taxon>Gammaproteobacteria</taxon>
        <taxon>Alteromonadales</taxon>
        <taxon>Alteromonadaceae</taxon>
        <taxon>Paraglaciecola</taxon>
    </lineage>
</organism>
<evidence type="ECO:0008006" key="4">
    <source>
        <dbReference type="Google" id="ProtNLM"/>
    </source>
</evidence>
<reference evidence="2" key="2">
    <citation type="submission" date="2020-09" db="EMBL/GenBank/DDBJ databases">
        <authorList>
            <person name="Sun Q."/>
            <person name="Kim S."/>
        </authorList>
    </citation>
    <scope>NUCLEOTIDE SEQUENCE</scope>
    <source>
        <strain evidence="2">KCTC 32337</strain>
    </source>
</reference>
<evidence type="ECO:0000313" key="3">
    <source>
        <dbReference type="Proteomes" id="UP000622604"/>
    </source>
</evidence>
<proteinExistence type="predicted"/>
<feature type="signal peptide" evidence="1">
    <location>
        <begin position="1"/>
        <end position="28"/>
    </location>
</feature>